<dbReference type="EMBL" id="PPUZ01000021">
    <property type="protein sequence ID" value="RZM81699.1"/>
    <property type="molecule type" value="Genomic_DNA"/>
</dbReference>
<dbReference type="PATRIC" id="fig|43658.5.peg.4385"/>
<dbReference type="PANTHER" id="PTHR43046:SF15">
    <property type="entry name" value="MUTT_NUDIX FAMILY PROTEIN"/>
    <property type="match status" value="1"/>
</dbReference>
<dbReference type="OrthoDB" id="9804442at2"/>
<comment type="caution">
    <text evidence="5">The sequence shown here is derived from an EMBL/GenBank/DDBJ whole genome shotgun (WGS) entry which is preliminary data.</text>
</comment>
<keyword evidence="2 3" id="KW-0378">Hydrolase</keyword>
<evidence type="ECO:0000256" key="2">
    <source>
        <dbReference type="ARBA" id="ARBA00022801"/>
    </source>
</evidence>
<reference evidence="6 8" key="2">
    <citation type="submission" date="2018-01" db="EMBL/GenBank/DDBJ databases">
        <title>Co-occurrence of chitin degradation, pigmentation and bioactivity in marine Pseudoalteromonas.</title>
        <authorList>
            <person name="Paulsen S."/>
            <person name="Gram L."/>
            <person name="Machado H."/>
        </authorList>
    </citation>
    <scope>NUCLEOTIDE SEQUENCE [LARGE SCALE GENOMIC DNA]</scope>
    <source>
        <strain evidence="6 8">S1946</strain>
    </source>
</reference>
<dbReference type="PRINTS" id="PR00502">
    <property type="entry name" value="NUDIXFAMILY"/>
</dbReference>
<organism evidence="5 7">
    <name type="scientific">Pseudoalteromonas rubra</name>
    <dbReference type="NCBI Taxonomy" id="43658"/>
    <lineage>
        <taxon>Bacteria</taxon>
        <taxon>Pseudomonadati</taxon>
        <taxon>Pseudomonadota</taxon>
        <taxon>Gammaproteobacteria</taxon>
        <taxon>Alteromonadales</taxon>
        <taxon>Pseudoalteromonadaceae</taxon>
        <taxon>Pseudoalteromonas</taxon>
    </lineage>
</organism>
<dbReference type="Proteomes" id="UP000033452">
    <property type="component" value="Unassembled WGS sequence"/>
</dbReference>
<sequence length="172" mass="19493">MRVLNPAPALPLPGTCFTRPATRAIITRQSQILLLYTQRYDDYTLPGGGVDAGESLTDALVREVKEETGARSVTNIAPFGVYEEYQRWHKPDFDNVHIVSHCYLCEICGEFDEPDMEHYEINNGMRPQWVEIAEAIAHNEAVLANSDKQGQSLLRETRLLKLIATELMKLNF</sequence>
<evidence type="ECO:0000313" key="6">
    <source>
        <dbReference type="EMBL" id="RZM81699.1"/>
    </source>
</evidence>
<evidence type="ECO:0000256" key="3">
    <source>
        <dbReference type="RuleBase" id="RU003476"/>
    </source>
</evidence>
<evidence type="ECO:0000313" key="8">
    <source>
        <dbReference type="Proteomes" id="UP000292345"/>
    </source>
</evidence>
<protein>
    <submittedName>
        <fullName evidence="5">DNA mismatch repair protein MutT</fullName>
    </submittedName>
    <submittedName>
        <fullName evidence="6">NUDIX domain-containing protein</fullName>
    </submittedName>
</protein>
<dbReference type="Pfam" id="PF00293">
    <property type="entry name" value="NUDIX"/>
    <property type="match status" value="1"/>
</dbReference>
<evidence type="ECO:0000313" key="7">
    <source>
        <dbReference type="Proteomes" id="UP000033452"/>
    </source>
</evidence>
<feature type="domain" description="Nudix hydrolase" evidence="4">
    <location>
        <begin position="17"/>
        <end position="156"/>
    </location>
</feature>
<comment type="cofactor">
    <cofactor evidence="1">
        <name>Mg(2+)</name>
        <dbReference type="ChEBI" id="CHEBI:18420"/>
    </cofactor>
</comment>
<dbReference type="Proteomes" id="UP000292345">
    <property type="component" value="Unassembled WGS sequence"/>
</dbReference>
<dbReference type="PANTHER" id="PTHR43046">
    <property type="entry name" value="GDP-MANNOSE MANNOSYL HYDROLASE"/>
    <property type="match status" value="1"/>
</dbReference>
<dbReference type="Gene3D" id="3.90.79.10">
    <property type="entry name" value="Nucleoside Triphosphate Pyrophosphohydrolase"/>
    <property type="match status" value="1"/>
</dbReference>
<evidence type="ECO:0000313" key="5">
    <source>
        <dbReference type="EMBL" id="KJZ06034.1"/>
    </source>
</evidence>
<comment type="similarity">
    <text evidence="3">Belongs to the Nudix hydrolase family.</text>
</comment>
<dbReference type="RefSeq" id="WP_046006884.1">
    <property type="nucleotide sequence ID" value="NZ_JXYA01000057.1"/>
</dbReference>
<dbReference type="PROSITE" id="PS00893">
    <property type="entry name" value="NUDIX_BOX"/>
    <property type="match status" value="1"/>
</dbReference>
<dbReference type="AlphaFoldDB" id="A0A0F4QFG0"/>
<name>A0A0F4QFG0_9GAMM</name>
<evidence type="ECO:0000259" key="4">
    <source>
        <dbReference type="PROSITE" id="PS51462"/>
    </source>
</evidence>
<keyword evidence="7" id="KW-1185">Reference proteome</keyword>
<dbReference type="PROSITE" id="PS51462">
    <property type="entry name" value="NUDIX"/>
    <property type="match status" value="1"/>
</dbReference>
<dbReference type="InterPro" id="IPR015797">
    <property type="entry name" value="NUDIX_hydrolase-like_dom_sf"/>
</dbReference>
<evidence type="ECO:0000256" key="1">
    <source>
        <dbReference type="ARBA" id="ARBA00001946"/>
    </source>
</evidence>
<proteinExistence type="inferred from homology"/>
<reference evidence="5 7" key="1">
    <citation type="journal article" date="2015" name="BMC Genomics">
        <title>Genome mining reveals unlocked bioactive potential of marine Gram-negative bacteria.</title>
        <authorList>
            <person name="Machado H."/>
            <person name="Sonnenschein E.C."/>
            <person name="Melchiorsen J."/>
            <person name="Gram L."/>
        </authorList>
    </citation>
    <scope>NUCLEOTIDE SEQUENCE [LARGE SCALE GENOMIC DNA]</scope>
    <source>
        <strain evidence="5 7">S2471</strain>
    </source>
</reference>
<dbReference type="InterPro" id="IPR020084">
    <property type="entry name" value="NUDIX_hydrolase_CS"/>
</dbReference>
<accession>A0A0F4QFG0</accession>
<dbReference type="GO" id="GO:0016787">
    <property type="term" value="F:hydrolase activity"/>
    <property type="evidence" value="ECO:0007669"/>
    <property type="project" value="UniProtKB-KW"/>
</dbReference>
<gene>
    <name evidence="6" type="ORF">C3B51_08155</name>
    <name evidence="5" type="ORF">TW77_20790</name>
</gene>
<dbReference type="EMBL" id="JXYA01000057">
    <property type="protein sequence ID" value="KJZ06034.1"/>
    <property type="molecule type" value="Genomic_DNA"/>
</dbReference>
<dbReference type="CDD" id="cd02883">
    <property type="entry name" value="NUDIX_Hydrolase"/>
    <property type="match status" value="1"/>
</dbReference>
<dbReference type="InterPro" id="IPR020476">
    <property type="entry name" value="Nudix_hydrolase"/>
</dbReference>
<dbReference type="InterPro" id="IPR000086">
    <property type="entry name" value="NUDIX_hydrolase_dom"/>
</dbReference>
<dbReference type="SUPFAM" id="SSF55811">
    <property type="entry name" value="Nudix"/>
    <property type="match status" value="1"/>
</dbReference>